<comment type="subunit">
    <text evidence="1">Self-associates forming complexes of several hundred monomers.</text>
</comment>
<evidence type="ECO:0000259" key="7">
    <source>
        <dbReference type="Pfam" id="PF13873"/>
    </source>
</evidence>
<comment type="caution">
    <text evidence="8">The sequence shown here is derived from an EMBL/GenBank/DDBJ whole genome shotgun (WGS) entry which is preliminary data.</text>
</comment>
<dbReference type="PANTHER" id="PTHR23098">
    <property type="entry name" value="AGAP001331-PA-RELATED"/>
    <property type="match status" value="1"/>
</dbReference>
<evidence type="ECO:0000256" key="1">
    <source>
        <dbReference type="ARBA" id="ARBA00011764"/>
    </source>
</evidence>
<sequence>MEQKRLLIEFIKKHEKLASGKFSNDFTYKQSQLLWQEISNLLNSCGGAEKDWKAWRRTWQDIRSRTKSKRSKYMSERGATGGGPHDKYPMTDYETEVLDLIKSVSVEGHANSQESDTDFNFDAAFNTQQQQTNVVLKSPQTVDDEIKASTSKAPATCNILSDIIIRPTGKPVIPKTVLACRKRVPKTGRNKFTNALEASENYRISLQHKNKIKTDYYKQKLQILERIAVAKEKSVLAKEKIADHLGEVSFILEGMKDAIL</sequence>
<proteinExistence type="predicted"/>
<dbReference type="GO" id="GO:0005634">
    <property type="term" value="C:nucleus"/>
    <property type="evidence" value="ECO:0007669"/>
    <property type="project" value="TreeGrafter"/>
</dbReference>
<protein>
    <recommendedName>
        <fullName evidence="2">Regulatory protein zeste</fullName>
    </recommendedName>
</protein>
<evidence type="ECO:0000313" key="8">
    <source>
        <dbReference type="EMBL" id="KAK5643410.1"/>
    </source>
</evidence>
<keyword evidence="4" id="KW-0804">Transcription</keyword>
<dbReference type="Proteomes" id="UP001329430">
    <property type="component" value="Chromosome 5"/>
</dbReference>
<gene>
    <name evidence="8" type="ORF">RI129_007255</name>
</gene>
<evidence type="ECO:0000256" key="5">
    <source>
        <dbReference type="ARBA" id="ARBA00025466"/>
    </source>
</evidence>
<evidence type="ECO:0000256" key="3">
    <source>
        <dbReference type="ARBA" id="ARBA00023015"/>
    </source>
</evidence>
<evidence type="ECO:0000256" key="4">
    <source>
        <dbReference type="ARBA" id="ARBA00023163"/>
    </source>
</evidence>
<evidence type="ECO:0000313" key="9">
    <source>
        <dbReference type="Proteomes" id="UP001329430"/>
    </source>
</evidence>
<dbReference type="AlphaFoldDB" id="A0AAN7V7P9"/>
<organism evidence="8 9">
    <name type="scientific">Pyrocoelia pectoralis</name>
    <dbReference type="NCBI Taxonomy" id="417401"/>
    <lineage>
        <taxon>Eukaryota</taxon>
        <taxon>Metazoa</taxon>
        <taxon>Ecdysozoa</taxon>
        <taxon>Arthropoda</taxon>
        <taxon>Hexapoda</taxon>
        <taxon>Insecta</taxon>
        <taxon>Pterygota</taxon>
        <taxon>Neoptera</taxon>
        <taxon>Endopterygota</taxon>
        <taxon>Coleoptera</taxon>
        <taxon>Polyphaga</taxon>
        <taxon>Elateriformia</taxon>
        <taxon>Elateroidea</taxon>
        <taxon>Lampyridae</taxon>
        <taxon>Lampyrinae</taxon>
        <taxon>Pyrocoelia</taxon>
    </lineage>
</organism>
<accession>A0AAN7V7P9</accession>
<dbReference type="InterPro" id="IPR028002">
    <property type="entry name" value="Myb_DNA-bind_5"/>
</dbReference>
<name>A0AAN7V7P9_9COLE</name>
<keyword evidence="9" id="KW-1185">Reference proteome</keyword>
<feature type="region of interest" description="Disordered" evidence="6">
    <location>
        <begin position="66"/>
        <end position="88"/>
    </location>
</feature>
<evidence type="ECO:0000256" key="6">
    <source>
        <dbReference type="SAM" id="MobiDB-lite"/>
    </source>
</evidence>
<dbReference type="Pfam" id="PF13873">
    <property type="entry name" value="Myb_DNA-bind_5"/>
    <property type="match status" value="1"/>
</dbReference>
<keyword evidence="3" id="KW-0805">Transcription regulation</keyword>
<dbReference type="PANTHER" id="PTHR23098:SF16">
    <property type="entry name" value="REGULATORY PROTEIN ZESTE"/>
    <property type="match status" value="1"/>
</dbReference>
<evidence type="ECO:0000256" key="2">
    <source>
        <dbReference type="ARBA" id="ARBA00016807"/>
    </source>
</evidence>
<feature type="domain" description="Myb/SANT-like DNA-binding" evidence="7">
    <location>
        <begin position="2"/>
        <end position="71"/>
    </location>
</feature>
<dbReference type="EMBL" id="JAVRBK010000005">
    <property type="protein sequence ID" value="KAK5643410.1"/>
    <property type="molecule type" value="Genomic_DNA"/>
</dbReference>
<comment type="function">
    <text evidence="5">Involved in transvection phenomena (= synapsis-dependent gene expression), where the synaptic pairing of chromosomes carrying genes with which zeste interacts influences the expression of these genes. Zeste binds to DNA and stimulates transcription from a nearby promoter.</text>
</comment>
<reference evidence="8 9" key="1">
    <citation type="journal article" date="2024" name="Insects">
        <title>An Improved Chromosome-Level Genome Assembly of the Firefly Pyrocoelia pectoralis.</title>
        <authorList>
            <person name="Fu X."/>
            <person name="Meyer-Rochow V.B."/>
            <person name="Ballantyne L."/>
            <person name="Zhu X."/>
        </authorList>
    </citation>
    <scope>NUCLEOTIDE SEQUENCE [LARGE SCALE GENOMIC DNA]</scope>
    <source>
        <strain evidence="8">XCY_ONT2</strain>
    </source>
</reference>